<dbReference type="EMBL" id="CAMXCT030001321">
    <property type="protein sequence ID" value="CAL4776286.1"/>
    <property type="molecule type" value="Genomic_DNA"/>
</dbReference>
<organism evidence="2">
    <name type="scientific">Cladocopium goreaui</name>
    <dbReference type="NCBI Taxonomy" id="2562237"/>
    <lineage>
        <taxon>Eukaryota</taxon>
        <taxon>Sar</taxon>
        <taxon>Alveolata</taxon>
        <taxon>Dinophyceae</taxon>
        <taxon>Suessiales</taxon>
        <taxon>Symbiodiniaceae</taxon>
        <taxon>Cladocopium</taxon>
    </lineage>
</organism>
<accession>A0A9P1CC97</accession>
<name>A0A9P1CC97_9DINO</name>
<evidence type="ECO:0000256" key="1">
    <source>
        <dbReference type="SAM" id="MobiDB-lite"/>
    </source>
</evidence>
<evidence type="ECO:0000313" key="3">
    <source>
        <dbReference type="EMBL" id="CAL4776286.1"/>
    </source>
</evidence>
<protein>
    <submittedName>
        <fullName evidence="3">Ankyrin-2</fullName>
    </submittedName>
</protein>
<dbReference type="EMBL" id="CAMXCT020001321">
    <property type="protein sequence ID" value="CAL1142349.1"/>
    <property type="molecule type" value="Genomic_DNA"/>
</dbReference>
<reference evidence="3 4" key="2">
    <citation type="submission" date="2024-05" db="EMBL/GenBank/DDBJ databases">
        <authorList>
            <person name="Chen Y."/>
            <person name="Shah S."/>
            <person name="Dougan E. K."/>
            <person name="Thang M."/>
            <person name="Chan C."/>
        </authorList>
    </citation>
    <scope>NUCLEOTIDE SEQUENCE [LARGE SCALE GENOMIC DNA]</scope>
</reference>
<evidence type="ECO:0000313" key="2">
    <source>
        <dbReference type="EMBL" id="CAI3988974.1"/>
    </source>
</evidence>
<reference evidence="2" key="1">
    <citation type="submission" date="2022-10" db="EMBL/GenBank/DDBJ databases">
        <authorList>
            <person name="Chen Y."/>
            <person name="Dougan E. K."/>
            <person name="Chan C."/>
            <person name="Rhodes N."/>
            <person name="Thang M."/>
        </authorList>
    </citation>
    <scope>NUCLEOTIDE SEQUENCE</scope>
</reference>
<dbReference type="Proteomes" id="UP001152797">
    <property type="component" value="Unassembled WGS sequence"/>
</dbReference>
<feature type="region of interest" description="Disordered" evidence="1">
    <location>
        <begin position="16"/>
        <end position="53"/>
    </location>
</feature>
<dbReference type="EMBL" id="CAMXCT010001321">
    <property type="protein sequence ID" value="CAI3988974.1"/>
    <property type="molecule type" value="Genomic_DNA"/>
</dbReference>
<gene>
    <name evidence="2" type="ORF">C1SCF055_LOCUS16082</name>
</gene>
<feature type="region of interest" description="Disordered" evidence="1">
    <location>
        <begin position="136"/>
        <end position="158"/>
    </location>
</feature>
<evidence type="ECO:0000313" key="4">
    <source>
        <dbReference type="Proteomes" id="UP001152797"/>
    </source>
</evidence>
<dbReference type="AlphaFoldDB" id="A0A9P1CC97"/>
<proteinExistence type="predicted"/>
<keyword evidence="4" id="KW-1185">Reference proteome</keyword>
<sequence>MPRLHERQLRRALRDLHRKEAANGHTVAGEDEELVESNAGVGTPRSRGEPLPAAGSTWEVIGGRCAGGVLVRTAQDLKSPEASGRLGFRATVRELELIGTRLNFELVTGRGPKTGWVSIKVSGKDLLVRCSDPEVPSTCEATSDNEPPELAHDDEEDEVLSVDDEVLTDPRTPNRWEEEVEEVEALSSESAEGLTTVASMDSERARGQLTKEVAEAMKVPFCKLISSDGEEISGDAAVSFDEVTAVAVSLDPLLQMLGFDESIEAATVPREDLEKMVLFGRCLLSTACHHGGPGHLEGWLRVPWNCSIPSPPCFKSKKYLEVTHKQPLLPAGTRVTLRKAPNTLGHVEEGSRVLTSPMLLKDLKMIRDAAPLQREEKVELLRLPEAREMEADSVYRTVRVAKYEPGDVQLEVGHKFWRDDDDY</sequence>
<comment type="caution">
    <text evidence="2">The sequence shown here is derived from an EMBL/GenBank/DDBJ whole genome shotgun (WGS) entry which is preliminary data.</text>
</comment>